<dbReference type="Proteomes" id="UP001187531">
    <property type="component" value="Unassembled WGS sequence"/>
</dbReference>
<feature type="binding site" evidence="1">
    <location>
        <position position="146"/>
    </location>
    <ligand>
        <name>ATP</name>
        <dbReference type="ChEBI" id="CHEBI:30616"/>
    </ligand>
</feature>
<dbReference type="AlphaFoldDB" id="A0AA88HCL1"/>
<evidence type="ECO:0000313" key="2">
    <source>
        <dbReference type="EMBL" id="KAK2702842.1"/>
    </source>
</evidence>
<reference evidence="2" key="1">
    <citation type="submission" date="2023-07" db="EMBL/GenBank/DDBJ databases">
        <title>Chromosome-level genome assembly of Artemia franciscana.</title>
        <authorList>
            <person name="Jo E."/>
        </authorList>
    </citation>
    <scope>NUCLEOTIDE SEQUENCE</scope>
    <source>
        <tissue evidence="2">Whole body</tissue>
    </source>
</reference>
<proteinExistence type="predicted"/>
<dbReference type="EMBL" id="JAVRJZ010000156">
    <property type="protein sequence ID" value="KAK2702842.1"/>
    <property type="molecule type" value="Genomic_DNA"/>
</dbReference>
<keyword evidence="1" id="KW-0067">ATP-binding</keyword>
<accession>A0AA88HCL1</accession>
<protein>
    <recommendedName>
        <fullName evidence="4">Protein kinase domain-containing protein</fullName>
    </recommendedName>
</protein>
<keyword evidence="3" id="KW-1185">Reference proteome</keyword>
<sequence>MFAVSMRNSSFFLKPLQPVDALYAVKPHVKRHLNFNQFQQRDASSDRKLKSKIYLDLRRIQEMAGLGVKKSMSLAKAVISRAVCDGVPSNISYASIGTCNPVMRLRTSMDMFNDEYCLSQIKLGNGRNGDVFLAKGKNNGRKVAVKLEDLYPR</sequence>
<name>A0AA88HCL1_ARTSF</name>
<organism evidence="2 3">
    <name type="scientific">Artemia franciscana</name>
    <name type="common">Brine shrimp</name>
    <name type="synonym">Artemia sanfranciscana</name>
    <dbReference type="NCBI Taxonomy" id="6661"/>
    <lineage>
        <taxon>Eukaryota</taxon>
        <taxon>Metazoa</taxon>
        <taxon>Ecdysozoa</taxon>
        <taxon>Arthropoda</taxon>
        <taxon>Crustacea</taxon>
        <taxon>Branchiopoda</taxon>
        <taxon>Anostraca</taxon>
        <taxon>Artemiidae</taxon>
        <taxon>Artemia</taxon>
    </lineage>
</organism>
<comment type="caution">
    <text evidence="2">The sequence shown here is derived from an EMBL/GenBank/DDBJ whole genome shotgun (WGS) entry which is preliminary data.</text>
</comment>
<evidence type="ECO:0000313" key="3">
    <source>
        <dbReference type="Proteomes" id="UP001187531"/>
    </source>
</evidence>
<dbReference type="InterPro" id="IPR017441">
    <property type="entry name" value="Protein_kinase_ATP_BS"/>
</dbReference>
<evidence type="ECO:0008006" key="4">
    <source>
        <dbReference type="Google" id="ProtNLM"/>
    </source>
</evidence>
<keyword evidence="1" id="KW-0547">Nucleotide-binding</keyword>
<dbReference type="GO" id="GO:0005524">
    <property type="term" value="F:ATP binding"/>
    <property type="evidence" value="ECO:0007669"/>
    <property type="project" value="UniProtKB-UniRule"/>
</dbReference>
<dbReference type="PROSITE" id="PS00107">
    <property type="entry name" value="PROTEIN_KINASE_ATP"/>
    <property type="match status" value="1"/>
</dbReference>
<evidence type="ECO:0000256" key="1">
    <source>
        <dbReference type="PROSITE-ProRule" id="PRU10141"/>
    </source>
</evidence>
<gene>
    <name evidence="2" type="ORF">QYM36_018562</name>
</gene>